<feature type="chain" id="PRO_5044858864" description="C-type lectin domain-containing protein" evidence="1">
    <location>
        <begin position="16"/>
        <end position="240"/>
    </location>
</feature>
<feature type="signal peptide" evidence="1">
    <location>
        <begin position="1"/>
        <end position="15"/>
    </location>
</feature>
<proteinExistence type="predicted"/>
<feature type="domain" description="C-type lectin" evidence="2">
    <location>
        <begin position="115"/>
        <end position="238"/>
    </location>
</feature>
<dbReference type="Pfam" id="PF00059">
    <property type="entry name" value="Lectin_C"/>
    <property type="match status" value="1"/>
</dbReference>
<comment type="caution">
    <text evidence="3">The sequence shown here is derived from an EMBL/GenBank/DDBJ whole genome shotgun (WGS) entry which is preliminary data.</text>
</comment>
<protein>
    <recommendedName>
        <fullName evidence="2">C-type lectin domain-containing protein</fullName>
    </recommendedName>
</protein>
<reference evidence="3 4" key="1">
    <citation type="journal article" date="2023" name="Sci. Data">
        <title>Genome assembly of the Korean intertidal mud-creeper Batillaria attramentaria.</title>
        <authorList>
            <person name="Patra A.K."/>
            <person name="Ho P.T."/>
            <person name="Jun S."/>
            <person name="Lee S.J."/>
            <person name="Kim Y."/>
            <person name="Won Y.J."/>
        </authorList>
    </citation>
    <scope>NUCLEOTIDE SEQUENCE [LARGE SCALE GENOMIC DNA]</scope>
    <source>
        <strain evidence="3">Wonlab-2016</strain>
    </source>
</reference>
<dbReference type="InterPro" id="IPR003609">
    <property type="entry name" value="Pan_app"/>
</dbReference>
<dbReference type="InterPro" id="IPR016186">
    <property type="entry name" value="C-type_lectin-like/link_sf"/>
</dbReference>
<accession>A0ABD0KSP3</accession>
<dbReference type="SMART" id="SM00034">
    <property type="entry name" value="CLECT"/>
    <property type="match status" value="1"/>
</dbReference>
<keyword evidence="4" id="KW-1185">Reference proteome</keyword>
<dbReference type="EMBL" id="JACVVK020000131">
    <property type="protein sequence ID" value="KAK7490018.1"/>
    <property type="molecule type" value="Genomic_DNA"/>
</dbReference>
<keyword evidence="1" id="KW-0732">Signal</keyword>
<gene>
    <name evidence="3" type="ORF">BaRGS_00018718</name>
</gene>
<evidence type="ECO:0000256" key="1">
    <source>
        <dbReference type="SAM" id="SignalP"/>
    </source>
</evidence>
<dbReference type="Proteomes" id="UP001519460">
    <property type="component" value="Unassembled WGS sequence"/>
</dbReference>
<dbReference type="AlphaFoldDB" id="A0ABD0KSP3"/>
<evidence type="ECO:0000313" key="4">
    <source>
        <dbReference type="Proteomes" id="UP001519460"/>
    </source>
</evidence>
<dbReference type="SUPFAM" id="SSF56436">
    <property type="entry name" value="C-type lectin-like"/>
    <property type="match status" value="1"/>
</dbReference>
<dbReference type="Pfam" id="PF00024">
    <property type="entry name" value="PAN_1"/>
    <property type="match status" value="1"/>
</dbReference>
<dbReference type="InterPro" id="IPR001304">
    <property type="entry name" value="C-type_lectin-like"/>
</dbReference>
<evidence type="ECO:0000313" key="3">
    <source>
        <dbReference type="EMBL" id="KAK7490018.1"/>
    </source>
</evidence>
<dbReference type="PROSITE" id="PS50041">
    <property type="entry name" value="C_TYPE_LECTIN_2"/>
    <property type="match status" value="1"/>
</dbReference>
<dbReference type="Gene3D" id="3.10.100.10">
    <property type="entry name" value="Mannose-Binding Protein A, subunit A"/>
    <property type="match status" value="1"/>
</dbReference>
<organism evidence="3 4">
    <name type="scientific">Batillaria attramentaria</name>
    <dbReference type="NCBI Taxonomy" id="370345"/>
    <lineage>
        <taxon>Eukaryota</taxon>
        <taxon>Metazoa</taxon>
        <taxon>Spiralia</taxon>
        <taxon>Lophotrochozoa</taxon>
        <taxon>Mollusca</taxon>
        <taxon>Gastropoda</taxon>
        <taxon>Caenogastropoda</taxon>
        <taxon>Sorbeoconcha</taxon>
        <taxon>Cerithioidea</taxon>
        <taxon>Batillariidae</taxon>
        <taxon>Batillaria</taxon>
    </lineage>
</organism>
<name>A0ABD0KSP3_9CAEN</name>
<evidence type="ECO:0000259" key="2">
    <source>
        <dbReference type="PROSITE" id="PS50041"/>
    </source>
</evidence>
<sequence>MFVFLLVALILTSECFESSGATERQGIATLVPCLQNVTPSEDLLFETTKRSRAACSLQCLHHEGCKTFTYITPSATCRGLSSVPTTGSPSSPSPWTETWIYGSRSDYTFSPRLACIKVITSTQLNWQDANNSCAQESAHLIRLRTTAERDLLVQVLADLGVNPGIEFWTDARSLVPGTVPVWGDESHTAVDGNLWEPTEPDHLDSDFCVRISPCSSVSTTGLCLRTTTCERPYEFICQLD</sequence>
<dbReference type="InterPro" id="IPR016187">
    <property type="entry name" value="CTDL_fold"/>
</dbReference>
<dbReference type="CDD" id="cd00037">
    <property type="entry name" value="CLECT"/>
    <property type="match status" value="1"/>
</dbReference>